<dbReference type="Proteomes" id="UP000030758">
    <property type="component" value="Unassembled WGS sequence"/>
</dbReference>
<reference evidence="2 3" key="1">
    <citation type="journal article" date="2014" name="Nat. Genet.">
        <title>Genome and transcriptome of the porcine whipworm Trichuris suis.</title>
        <authorList>
            <person name="Jex A.R."/>
            <person name="Nejsum P."/>
            <person name="Schwarz E.M."/>
            <person name="Hu L."/>
            <person name="Young N.D."/>
            <person name="Hall R.S."/>
            <person name="Korhonen P.K."/>
            <person name="Liao S."/>
            <person name="Thamsborg S."/>
            <person name="Xia J."/>
            <person name="Xu P."/>
            <person name="Wang S."/>
            <person name="Scheerlinck J.P."/>
            <person name="Hofmann A."/>
            <person name="Sternberg P.W."/>
            <person name="Wang J."/>
            <person name="Gasser R.B."/>
        </authorList>
    </citation>
    <scope>NUCLEOTIDE SEQUENCE [LARGE SCALE GENOMIC DNA]</scope>
    <source>
        <strain evidence="2">DCEP-RM93F</strain>
        <strain evidence="1">DCEP-RM93M</strain>
    </source>
</reference>
<organism evidence="2">
    <name type="scientific">Trichuris suis</name>
    <name type="common">pig whipworm</name>
    <dbReference type="NCBI Taxonomy" id="68888"/>
    <lineage>
        <taxon>Eukaryota</taxon>
        <taxon>Metazoa</taxon>
        <taxon>Ecdysozoa</taxon>
        <taxon>Nematoda</taxon>
        <taxon>Enoplea</taxon>
        <taxon>Dorylaimia</taxon>
        <taxon>Trichinellida</taxon>
        <taxon>Trichuridae</taxon>
        <taxon>Trichuris</taxon>
    </lineage>
</organism>
<proteinExistence type="predicted"/>
<accession>A0A085NJR1</accession>
<dbReference type="AlphaFoldDB" id="A0A085NJR1"/>
<dbReference type="EMBL" id="KL367493">
    <property type="protein sequence ID" value="KFD69707.1"/>
    <property type="molecule type" value="Genomic_DNA"/>
</dbReference>
<dbReference type="Proteomes" id="UP000030764">
    <property type="component" value="Unassembled WGS sequence"/>
</dbReference>
<keyword evidence="3" id="KW-1185">Reference proteome</keyword>
<gene>
    <name evidence="1" type="ORF">M513_10618</name>
    <name evidence="2" type="ORF">M514_10618</name>
</gene>
<evidence type="ECO:0000313" key="3">
    <source>
        <dbReference type="Proteomes" id="UP000030764"/>
    </source>
</evidence>
<dbReference type="EMBL" id="KL363292">
    <property type="protein sequence ID" value="KFD48484.1"/>
    <property type="molecule type" value="Genomic_DNA"/>
</dbReference>
<evidence type="ECO:0000313" key="2">
    <source>
        <dbReference type="EMBL" id="KFD69707.1"/>
    </source>
</evidence>
<sequence>MKSRSRLDYPPPHTVVCNLRAKFREPIYHLSREKLRNQLLCQSENPVELLTSPANHEDSVCDIPIG</sequence>
<evidence type="ECO:0000313" key="1">
    <source>
        <dbReference type="EMBL" id="KFD48484.1"/>
    </source>
</evidence>
<name>A0A085NJR1_9BILA</name>
<protein>
    <submittedName>
        <fullName evidence="2">Uncharacterized protein</fullName>
    </submittedName>
</protein>